<feature type="region of interest" description="Disordered" evidence="1">
    <location>
        <begin position="24"/>
        <end position="47"/>
    </location>
</feature>
<evidence type="ECO:0000256" key="1">
    <source>
        <dbReference type="SAM" id="MobiDB-lite"/>
    </source>
</evidence>
<evidence type="ECO:0008006" key="4">
    <source>
        <dbReference type="Google" id="ProtNLM"/>
    </source>
</evidence>
<sequence>MSDHKQNGKYDHIIDQVAAKAKEITGKMNDDKSIHQRNDGHSDSLADKVKGVLNQFQKPKK</sequence>
<dbReference type="EMBL" id="CP101462">
    <property type="protein sequence ID" value="UTT43424.1"/>
    <property type="molecule type" value="Genomic_DNA"/>
</dbReference>
<protein>
    <recommendedName>
        <fullName evidence="4">CsbD family protein</fullName>
    </recommendedName>
</protein>
<name>A0ABY5FQ54_9BACL</name>
<dbReference type="RefSeq" id="WP_255177810.1">
    <property type="nucleotide sequence ID" value="NZ_CP101462.1"/>
</dbReference>
<organism evidence="2 3">
    <name type="scientific">Exiguobacterium aurantiacum</name>
    <dbReference type="NCBI Taxonomy" id="33987"/>
    <lineage>
        <taxon>Bacteria</taxon>
        <taxon>Bacillati</taxon>
        <taxon>Bacillota</taxon>
        <taxon>Bacilli</taxon>
        <taxon>Bacillales</taxon>
        <taxon>Bacillales Family XII. Incertae Sedis</taxon>
        <taxon>Exiguobacterium</taxon>
    </lineage>
</organism>
<reference evidence="2" key="1">
    <citation type="submission" date="2022-07" db="EMBL/GenBank/DDBJ databases">
        <title>Complete genome of CX2.</title>
        <authorList>
            <person name="Cao G."/>
        </authorList>
    </citation>
    <scope>NUCLEOTIDE SEQUENCE</scope>
    <source>
        <strain evidence="2">CX2</strain>
    </source>
</reference>
<dbReference type="Proteomes" id="UP001060325">
    <property type="component" value="Chromosome"/>
</dbReference>
<proteinExistence type="predicted"/>
<evidence type="ECO:0000313" key="2">
    <source>
        <dbReference type="EMBL" id="UTT43424.1"/>
    </source>
</evidence>
<accession>A0ABY5FQ54</accession>
<evidence type="ECO:0000313" key="3">
    <source>
        <dbReference type="Proteomes" id="UP001060325"/>
    </source>
</evidence>
<gene>
    <name evidence="2" type="ORF">NMQ00_02680</name>
</gene>
<keyword evidence="3" id="KW-1185">Reference proteome</keyword>